<sequence>MKYEKIFLLITFSLSYFISIVFLSEEFIGALLFISMIPAFAAIISNLIESASIKVLLKPFVYKVSFKSLMFAVFYPLIIIFLCASSAILIKCGVLSQDLYYASINIFKLILISIVFFVVGLLEEYGWRGYLLPRLINRYNLRTANLIMGLILILYNLPAIIILNLHYNKRKFILYILLQTIAIWVINYAFTHLFTLSANVILPSIMHTLWNNVNIAVLGDTYRNASNGLILGRTLLINGQCLFGVIFLSIFAVYAHRRLLKISSA</sequence>
<dbReference type="Proteomes" id="UP000656077">
    <property type="component" value="Unassembled WGS sequence"/>
</dbReference>
<evidence type="ECO:0000313" key="4">
    <source>
        <dbReference type="Proteomes" id="UP000656077"/>
    </source>
</evidence>
<dbReference type="AlphaFoldDB" id="A0A964RM06"/>
<reference evidence="3" key="1">
    <citation type="submission" date="2019-12" db="EMBL/GenBank/DDBJ databases">
        <title>Microbes associate with the intestines of laboratory mice.</title>
        <authorList>
            <person name="Navarre W."/>
            <person name="Wong E."/>
        </authorList>
    </citation>
    <scope>NUCLEOTIDE SEQUENCE</scope>
    <source>
        <strain evidence="3">NM79_F5</strain>
    </source>
</reference>
<dbReference type="PANTHER" id="PTHR35797">
    <property type="entry name" value="PROTEASE-RELATED"/>
    <property type="match status" value="1"/>
</dbReference>
<organism evidence="3 4">
    <name type="scientific">Clostridium chromiireducens</name>
    <dbReference type="NCBI Taxonomy" id="225345"/>
    <lineage>
        <taxon>Bacteria</taxon>
        <taxon>Bacillati</taxon>
        <taxon>Bacillota</taxon>
        <taxon>Clostridia</taxon>
        <taxon>Eubacteriales</taxon>
        <taxon>Clostridiaceae</taxon>
        <taxon>Clostridium</taxon>
    </lineage>
</organism>
<feature type="transmembrane region" description="Helical" evidence="1">
    <location>
        <begin position="235"/>
        <end position="255"/>
    </location>
</feature>
<comment type="caution">
    <text evidence="3">The sequence shown here is derived from an EMBL/GenBank/DDBJ whole genome shotgun (WGS) entry which is preliminary data.</text>
</comment>
<protein>
    <submittedName>
        <fullName evidence="3">CPBP family intramembrane metalloprotease</fullName>
    </submittedName>
</protein>
<dbReference type="GO" id="GO:0080120">
    <property type="term" value="P:CAAX-box protein maturation"/>
    <property type="evidence" value="ECO:0007669"/>
    <property type="project" value="UniProtKB-ARBA"/>
</dbReference>
<feature type="transmembrane region" description="Helical" evidence="1">
    <location>
        <begin position="172"/>
        <end position="190"/>
    </location>
</feature>
<keyword evidence="3" id="KW-0378">Hydrolase</keyword>
<feature type="transmembrane region" description="Helical" evidence="1">
    <location>
        <begin position="142"/>
        <end position="165"/>
    </location>
</feature>
<keyword evidence="1" id="KW-0812">Transmembrane</keyword>
<feature type="domain" description="CAAX prenyl protease 2/Lysostaphin resistance protein A-like" evidence="2">
    <location>
        <begin position="108"/>
        <end position="211"/>
    </location>
</feature>
<gene>
    <name evidence="3" type="ORF">GKZ28_10235</name>
</gene>
<proteinExistence type="predicted"/>
<feature type="transmembrane region" description="Helical" evidence="1">
    <location>
        <begin position="68"/>
        <end position="90"/>
    </location>
</feature>
<dbReference type="GO" id="GO:0004175">
    <property type="term" value="F:endopeptidase activity"/>
    <property type="evidence" value="ECO:0007669"/>
    <property type="project" value="UniProtKB-ARBA"/>
</dbReference>
<dbReference type="InterPro" id="IPR042150">
    <property type="entry name" value="MmRce1-like"/>
</dbReference>
<keyword evidence="3" id="KW-0645">Protease</keyword>
<accession>A0A964RM06</accession>
<feature type="transmembrane region" description="Helical" evidence="1">
    <location>
        <begin position="30"/>
        <end position="48"/>
    </location>
</feature>
<dbReference type="RefSeq" id="WP_160359099.1">
    <property type="nucleotide sequence ID" value="NZ_WSRQ01000013.1"/>
</dbReference>
<keyword evidence="3" id="KW-0482">Metalloprotease</keyword>
<feature type="transmembrane region" description="Helical" evidence="1">
    <location>
        <begin position="6"/>
        <end position="23"/>
    </location>
</feature>
<keyword evidence="1" id="KW-0472">Membrane</keyword>
<name>A0A964RM06_9CLOT</name>
<evidence type="ECO:0000313" key="3">
    <source>
        <dbReference type="EMBL" id="MVX64067.1"/>
    </source>
</evidence>
<dbReference type="Pfam" id="PF02517">
    <property type="entry name" value="Rce1-like"/>
    <property type="match status" value="1"/>
</dbReference>
<dbReference type="InterPro" id="IPR003675">
    <property type="entry name" value="Rce1/LyrA-like_dom"/>
</dbReference>
<evidence type="ECO:0000256" key="1">
    <source>
        <dbReference type="SAM" id="Phobius"/>
    </source>
</evidence>
<evidence type="ECO:0000259" key="2">
    <source>
        <dbReference type="Pfam" id="PF02517"/>
    </source>
</evidence>
<keyword evidence="1" id="KW-1133">Transmembrane helix</keyword>
<dbReference type="GO" id="GO:0008237">
    <property type="term" value="F:metallopeptidase activity"/>
    <property type="evidence" value="ECO:0007669"/>
    <property type="project" value="UniProtKB-KW"/>
</dbReference>
<dbReference type="PANTHER" id="PTHR35797:SF1">
    <property type="entry name" value="PROTEASE"/>
    <property type="match status" value="1"/>
</dbReference>
<feature type="transmembrane region" description="Helical" evidence="1">
    <location>
        <begin position="99"/>
        <end position="122"/>
    </location>
</feature>
<dbReference type="EMBL" id="WSRQ01000013">
    <property type="protein sequence ID" value="MVX64067.1"/>
    <property type="molecule type" value="Genomic_DNA"/>
</dbReference>